<dbReference type="GO" id="GO:0051537">
    <property type="term" value="F:2 iron, 2 sulfur cluster binding"/>
    <property type="evidence" value="ECO:0007669"/>
    <property type="project" value="UniProtKB-KW"/>
</dbReference>
<dbReference type="InterPro" id="IPR037117">
    <property type="entry name" value="Dihydroorotate_DH_ele_sf"/>
</dbReference>
<evidence type="ECO:0000256" key="4">
    <source>
        <dbReference type="ARBA" id="ARBA00022714"/>
    </source>
</evidence>
<dbReference type="InterPro" id="IPR039261">
    <property type="entry name" value="FNR_nucleotide-bd"/>
</dbReference>
<dbReference type="SUPFAM" id="SSF63380">
    <property type="entry name" value="Riboflavin synthase domain-like"/>
    <property type="match status" value="1"/>
</dbReference>
<keyword evidence="9 11" id="KW-0408">Iron</keyword>
<evidence type="ECO:0000256" key="7">
    <source>
        <dbReference type="ARBA" id="ARBA00022975"/>
    </source>
</evidence>
<dbReference type="PANTHER" id="PTHR43513:SF3">
    <property type="entry name" value="DIHYDROOROTATE DEHYDROGENASE B (NAD(+)), ELECTRON TRANSFER SUBUNIT-RELATED"/>
    <property type="match status" value="1"/>
</dbReference>
<sequence>MKSYDSRPARLLSARELTPGIFDFTLNCPELAAKAVPGQFAQILVPGHTLRRPISICGIDKKEGTLRFVFQVRGSGTEALSRFKPGDMIDILAPLGKGFPLDRTKRTLLMGGGIGVPPLLAAAKELGEMAVAVLGFRNRELAILEEDFKAAGAKVLIATDDGSYGYHGLVTDLAAGEDFDVLMACGPGPMLKAAKALAKSRGAQGYLSLEQRMACGVGACLGCAVALTDGSGREYFGHVCKDGPVFPMDMVKEV</sequence>
<protein>
    <recommendedName>
        <fullName evidence="11">Dihydroorotate dehydrogenase B (NAD(+)), electron transfer subunit</fullName>
    </recommendedName>
    <alternativeName>
        <fullName evidence="11">Dihydroorotate oxidase B, electron transfer subunit</fullName>
    </alternativeName>
</protein>
<dbReference type="Gene3D" id="2.40.30.10">
    <property type="entry name" value="Translation factors"/>
    <property type="match status" value="1"/>
</dbReference>
<feature type="binding site" evidence="11 13">
    <location>
        <position position="220"/>
    </location>
    <ligand>
        <name>[2Fe-2S] cluster</name>
        <dbReference type="ChEBI" id="CHEBI:190135"/>
    </ligand>
</feature>
<comment type="cofactor">
    <cofactor evidence="11">
        <name>[2Fe-2S] cluster</name>
        <dbReference type="ChEBI" id="CHEBI:190135"/>
    </cofactor>
    <text evidence="11">Binds 1 [2Fe-2S] cluster per subunit.</text>
</comment>
<comment type="cofactor">
    <cofactor evidence="13">
        <name>[2Fe-2S] cluster</name>
        <dbReference type="ChEBI" id="CHEBI:190135"/>
    </cofactor>
    <text evidence="13">Binds 1 [2Fe-2S] cluster per subunit.</text>
</comment>
<dbReference type="EMBL" id="CP021422">
    <property type="protein sequence ID" value="ASB41655.1"/>
    <property type="molecule type" value="Genomic_DNA"/>
</dbReference>
<feature type="binding site" evidence="11 12">
    <location>
        <begin position="76"/>
        <end position="77"/>
    </location>
    <ligand>
        <name>FAD</name>
        <dbReference type="ChEBI" id="CHEBI:57692"/>
    </ligand>
</feature>
<reference evidence="17" key="2">
    <citation type="submission" date="2017-05" db="EMBL/GenBank/DDBJ databases">
        <title>Improved OligoMM genomes.</title>
        <authorList>
            <person name="Garzetti D."/>
        </authorList>
    </citation>
    <scope>NUCLEOTIDE SEQUENCE [LARGE SCALE GENOMIC DNA]</scope>
    <source>
        <strain evidence="17">KB18</strain>
    </source>
</reference>
<dbReference type="PIRSF" id="PIRSF006816">
    <property type="entry name" value="Cyc3_hyd_g"/>
    <property type="match status" value="1"/>
</dbReference>
<dbReference type="RefSeq" id="WP_066539507.1">
    <property type="nucleotide sequence ID" value="NZ_CP021422.1"/>
</dbReference>
<evidence type="ECO:0000313" key="15">
    <source>
        <dbReference type="EMBL" id="ASB41655.1"/>
    </source>
</evidence>
<dbReference type="InterPro" id="IPR017927">
    <property type="entry name" value="FAD-bd_FR_type"/>
</dbReference>
<evidence type="ECO:0000256" key="5">
    <source>
        <dbReference type="ARBA" id="ARBA00022723"/>
    </source>
</evidence>
<evidence type="ECO:0000256" key="1">
    <source>
        <dbReference type="ARBA" id="ARBA00006422"/>
    </source>
</evidence>
<keyword evidence="3 11" id="KW-0285">Flavoprotein</keyword>
<dbReference type="GO" id="GO:0050660">
    <property type="term" value="F:flavin adenine dinucleotide binding"/>
    <property type="evidence" value="ECO:0007669"/>
    <property type="project" value="InterPro"/>
</dbReference>
<feature type="binding site" evidence="11 13">
    <location>
        <position position="240"/>
    </location>
    <ligand>
        <name>[2Fe-2S] cluster</name>
        <dbReference type="ChEBI" id="CHEBI:190135"/>
    </ligand>
</feature>
<dbReference type="InterPro" id="IPR019480">
    <property type="entry name" value="Dihydroorotate_DH_Fe-S-bd"/>
</dbReference>
<dbReference type="Pfam" id="PF10418">
    <property type="entry name" value="DHODB_Fe-S_bind"/>
    <property type="match status" value="1"/>
</dbReference>
<comment type="pathway">
    <text evidence="11">Pyrimidine metabolism; UMP biosynthesis via de novo pathway; orotate from (S)-dihydroorotate (NAD(+) route): step 1/1.</text>
</comment>
<feature type="domain" description="FAD-binding FR-type" evidence="14">
    <location>
        <begin position="4"/>
        <end position="101"/>
    </location>
</feature>
<keyword evidence="10 11" id="KW-0411">Iron-sulfur</keyword>
<keyword evidence="4 11" id="KW-0001">2Fe-2S</keyword>
<evidence type="ECO:0000256" key="13">
    <source>
        <dbReference type="PIRSR" id="PIRSR006816-2"/>
    </source>
</evidence>
<dbReference type="GO" id="GO:0044205">
    <property type="term" value="P:'de novo' UMP biosynthetic process"/>
    <property type="evidence" value="ECO:0007669"/>
    <property type="project" value="UniProtKB-UniRule"/>
</dbReference>
<comment type="cofactor">
    <cofactor evidence="11 12">
        <name>FAD</name>
        <dbReference type="ChEBI" id="CHEBI:57692"/>
    </cofactor>
    <text evidence="11 12">Binds 1 FAD per subunit.</text>
</comment>
<evidence type="ECO:0000313" key="17">
    <source>
        <dbReference type="Proteomes" id="UP000196710"/>
    </source>
</evidence>
<evidence type="ECO:0000256" key="2">
    <source>
        <dbReference type="ARBA" id="ARBA00022448"/>
    </source>
</evidence>
<keyword evidence="7 11" id="KW-0665">Pyrimidine biosynthesis</keyword>
<dbReference type="Proteomes" id="UP000596035">
    <property type="component" value="Chromosome"/>
</dbReference>
<keyword evidence="5 11" id="KW-0479">Metal-binding</keyword>
<evidence type="ECO:0000313" key="16">
    <source>
        <dbReference type="EMBL" id="QQR30917.1"/>
    </source>
</evidence>
<dbReference type="GO" id="GO:0009055">
    <property type="term" value="F:electron transfer activity"/>
    <property type="evidence" value="ECO:0007669"/>
    <property type="project" value="UniProtKB-UniRule"/>
</dbReference>
<keyword evidence="2 11" id="KW-0813">Transport</keyword>
<evidence type="ECO:0000256" key="8">
    <source>
        <dbReference type="ARBA" id="ARBA00022982"/>
    </source>
</evidence>
<evidence type="ECO:0000256" key="6">
    <source>
        <dbReference type="ARBA" id="ARBA00022827"/>
    </source>
</evidence>
<dbReference type="PROSITE" id="PS51384">
    <property type="entry name" value="FAD_FR"/>
    <property type="match status" value="1"/>
</dbReference>
<comment type="function">
    <text evidence="11">Responsible for channeling the electrons from the oxidation of dihydroorotate from the FMN redox center in the PyrD type B subunit to the ultimate electron acceptor NAD(+).</text>
</comment>
<evidence type="ECO:0000256" key="12">
    <source>
        <dbReference type="PIRSR" id="PIRSR006816-1"/>
    </source>
</evidence>
<dbReference type="AlphaFoldDB" id="A0A1Z2XTC4"/>
<accession>A0A1Z2XTC4</accession>
<feature type="binding site" evidence="11 12">
    <location>
        <begin position="52"/>
        <end position="55"/>
    </location>
    <ligand>
        <name>FAD</name>
        <dbReference type="ChEBI" id="CHEBI:57692"/>
    </ligand>
</feature>
<dbReference type="InterPro" id="IPR012165">
    <property type="entry name" value="Cyt_c3_hydrogenase_gsu"/>
</dbReference>
<dbReference type="Gene3D" id="2.10.240.10">
    <property type="entry name" value="Dihydroorotate dehydrogenase, electron transfer subunit"/>
    <property type="match status" value="1"/>
</dbReference>
<name>A0A1Z2XTC4_9FIRM</name>
<feature type="binding site" evidence="11 13">
    <location>
        <position position="215"/>
    </location>
    <ligand>
        <name>[2Fe-2S] cluster</name>
        <dbReference type="ChEBI" id="CHEBI:190135"/>
    </ligand>
</feature>
<evidence type="ECO:0000256" key="10">
    <source>
        <dbReference type="ARBA" id="ARBA00023014"/>
    </source>
</evidence>
<dbReference type="SUPFAM" id="SSF52343">
    <property type="entry name" value="Ferredoxin reductase-like, C-terminal NADP-linked domain"/>
    <property type="match status" value="1"/>
</dbReference>
<dbReference type="GO" id="GO:0046872">
    <property type="term" value="F:metal ion binding"/>
    <property type="evidence" value="ECO:0007669"/>
    <property type="project" value="UniProtKB-KW"/>
</dbReference>
<dbReference type="EMBL" id="CP065321">
    <property type="protein sequence ID" value="QQR30917.1"/>
    <property type="molecule type" value="Genomic_DNA"/>
</dbReference>
<evidence type="ECO:0000259" key="14">
    <source>
        <dbReference type="PROSITE" id="PS51384"/>
    </source>
</evidence>
<dbReference type="Proteomes" id="UP000196710">
    <property type="component" value="Chromosome"/>
</dbReference>
<dbReference type="Gene3D" id="3.40.50.80">
    <property type="entry name" value="Nucleotide-binding domain of ferredoxin-NADP reductase (FNR) module"/>
    <property type="match status" value="1"/>
</dbReference>
<gene>
    <name evidence="11" type="primary">pyrK</name>
    <name evidence="15" type="ORF">ADH66_13905</name>
    <name evidence="16" type="ORF">I5Q82_04255</name>
</gene>
<dbReference type="InterPro" id="IPR023455">
    <property type="entry name" value="Dihydroorotate_DHASE_ETsu"/>
</dbReference>
<keyword evidence="8 11" id="KW-0249">Electron transport</keyword>
<evidence type="ECO:0000256" key="3">
    <source>
        <dbReference type="ARBA" id="ARBA00022630"/>
    </source>
</evidence>
<feature type="binding site" evidence="11 12">
    <location>
        <begin position="69"/>
        <end position="71"/>
    </location>
    <ligand>
        <name>FAD</name>
        <dbReference type="ChEBI" id="CHEBI:57692"/>
    </ligand>
</feature>
<evidence type="ECO:0000256" key="11">
    <source>
        <dbReference type="HAMAP-Rule" id="MF_01211"/>
    </source>
</evidence>
<proteinExistence type="inferred from homology"/>
<feature type="binding site" evidence="11 13">
    <location>
        <position position="223"/>
    </location>
    <ligand>
        <name>[2Fe-2S] cluster</name>
        <dbReference type="ChEBI" id="CHEBI:190135"/>
    </ligand>
</feature>
<evidence type="ECO:0000313" key="18">
    <source>
        <dbReference type="Proteomes" id="UP000596035"/>
    </source>
</evidence>
<dbReference type="PANTHER" id="PTHR43513">
    <property type="entry name" value="DIHYDROOROTATE DEHYDROGENASE B (NAD(+)), ELECTRON TRANSFER SUBUNIT"/>
    <property type="match status" value="1"/>
</dbReference>
<dbReference type="InterPro" id="IPR017938">
    <property type="entry name" value="Riboflavin_synthase-like_b-brl"/>
</dbReference>
<keyword evidence="6 11" id="KW-0274">FAD</keyword>
<evidence type="ECO:0000256" key="9">
    <source>
        <dbReference type="ARBA" id="ARBA00023004"/>
    </source>
</evidence>
<keyword evidence="17" id="KW-1185">Reference proteome</keyword>
<dbReference type="KEGG" id="amur:ADH66_13905"/>
<dbReference type="HAMAP" id="MF_01211">
    <property type="entry name" value="DHODB_Fe_S_bind"/>
    <property type="match status" value="1"/>
</dbReference>
<dbReference type="CDD" id="cd06218">
    <property type="entry name" value="DHOD_e_trans"/>
    <property type="match status" value="1"/>
</dbReference>
<comment type="similarity">
    <text evidence="1 11">Belongs to the PyrK family.</text>
</comment>
<reference evidence="15" key="1">
    <citation type="journal article" date="2017" name="Genome Announc.">
        <title>High-Quality Whole-Genome Sequences of the Oligo-Mouse-Microbiota Bacterial Community.</title>
        <authorList>
            <person name="Garzetti D."/>
            <person name="Brugiroux S."/>
            <person name="Bunk B."/>
            <person name="Pukall R."/>
            <person name="McCoy K.D."/>
            <person name="Macpherson A.J."/>
            <person name="Stecher B."/>
        </authorList>
    </citation>
    <scope>NUCLEOTIDE SEQUENCE</scope>
    <source>
        <strain evidence="15">KB18</strain>
    </source>
</reference>
<comment type="subunit">
    <text evidence="11">Heterotetramer of 2 PyrK and 2 PyrD type B subunits.</text>
</comment>
<dbReference type="InterPro" id="IPR050353">
    <property type="entry name" value="PyrK_electron_transfer"/>
</dbReference>
<dbReference type="GO" id="GO:0016491">
    <property type="term" value="F:oxidoreductase activity"/>
    <property type="evidence" value="ECO:0007669"/>
    <property type="project" value="InterPro"/>
</dbReference>
<organism evidence="16 18">
    <name type="scientific">Acutalibacter muris</name>
    <dbReference type="NCBI Taxonomy" id="1796620"/>
    <lineage>
        <taxon>Bacteria</taxon>
        <taxon>Bacillati</taxon>
        <taxon>Bacillota</taxon>
        <taxon>Clostridia</taxon>
        <taxon>Eubacteriales</taxon>
        <taxon>Acutalibacteraceae</taxon>
        <taxon>Acutalibacter</taxon>
    </lineage>
</organism>
<reference evidence="16 18" key="3">
    <citation type="submission" date="2020-11" db="EMBL/GenBank/DDBJ databases">
        <title>Closed and high quality bacterial genomes of the OMM12 community.</title>
        <authorList>
            <person name="Marbouty M."/>
            <person name="Lamy-Besnier Q."/>
            <person name="Debarbieux L."/>
            <person name="Koszul R."/>
        </authorList>
    </citation>
    <scope>NUCLEOTIDE SEQUENCE [LARGE SCALE GENOMIC DNA]</scope>
    <source>
        <strain evidence="16 18">KB18</strain>
    </source>
</reference>